<name>A0A1I0YF15_9CELL</name>
<comment type="domain">
    <text evidence="8">Possesses an unusual extended V-shaped dimeric structure with each monomer consisting of three distinct domains arranged along a curved 'spinal' alpha-helix. The N-terminal catalytic domain specifically recognizes the glutamate moiety of the substrate. The second domain is the NADPH-binding domain, and the third C-terminal domain is responsible for dimerization.</text>
</comment>
<evidence type="ECO:0000256" key="11">
    <source>
        <dbReference type="PIRSR" id="PIRSR000445-3"/>
    </source>
</evidence>
<dbReference type="PANTHER" id="PTHR43013:SF1">
    <property type="entry name" value="GLUTAMYL-TRNA REDUCTASE"/>
    <property type="match status" value="1"/>
</dbReference>
<accession>A0A1I0YF15</accession>
<organism evidence="16 17">
    <name type="scientific">Cellulomonas marina</name>
    <dbReference type="NCBI Taxonomy" id="988821"/>
    <lineage>
        <taxon>Bacteria</taxon>
        <taxon>Bacillati</taxon>
        <taxon>Actinomycetota</taxon>
        <taxon>Actinomycetes</taxon>
        <taxon>Micrococcales</taxon>
        <taxon>Cellulomonadaceae</taxon>
        <taxon>Cellulomonas</taxon>
    </lineage>
</organism>
<sequence length="450" mass="46697">MLLWEAHHTIVPDNYRRVSIEHVVLVSLVASHHDLDLSVLDRLSTDAAAVGAELVAARGPVRGAVTLATCNRLELYVDVPDADAVGDARTAVARAVGARSGLAPTDVAAHLRLLVDREVSAHLFGVASGLESMVVGEREIAGQVRRALASARRDGTTTPDLETLFQAASRSSRAVEARTGIGATGRSVVGVALDLAERDLPDWSAVRCVLVGTGSYAGASLAALRARGCGDVRVFSPSGRAGDFASARGVDAVPPGRDLADEVRDADLVVACSGAAGPVLTAEHLEAARHEAGRDGAAPRPLTVLDLALLHDIDPRVGDLPGVHLVTLHTVAEHAPDEHAAVAEARAVAAEMAAGFEAERRIRAWDPAVVAERTRVLGGLEAALAALPEDARDERAERALRRRVRRALHGPTVRARAAARDGDGAGFAAALAQLAAIDVPVLALDAGAPA</sequence>
<comment type="pathway">
    <text evidence="1 8">Porphyrin-containing compound metabolism; protoporphyrin-IX biosynthesis; 5-aminolevulinate from L-glutamyl-tRNA(Glu): step 1/2.</text>
</comment>
<evidence type="ECO:0000313" key="17">
    <source>
        <dbReference type="Proteomes" id="UP000199012"/>
    </source>
</evidence>
<feature type="binding site" evidence="8 10">
    <location>
        <begin position="69"/>
        <end position="72"/>
    </location>
    <ligand>
        <name>substrate</name>
    </ligand>
</feature>
<dbReference type="InterPro" id="IPR015895">
    <property type="entry name" value="4pyrrol_synth_GluRdtase_N"/>
</dbReference>
<dbReference type="GO" id="GO:0008883">
    <property type="term" value="F:glutamyl-tRNA reductase activity"/>
    <property type="evidence" value="ECO:0007669"/>
    <property type="project" value="UniProtKB-UniRule"/>
</dbReference>
<dbReference type="Proteomes" id="UP000199012">
    <property type="component" value="Unassembled WGS sequence"/>
</dbReference>
<evidence type="ECO:0000256" key="9">
    <source>
        <dbReference type="PIRSR" id="PIRSR000445-1"/>
    </source>
</evidence>
<dbReference type="PANTHER" id="PTHR43013">
    <property type="entry name" value="GLUTAMYL-TRNA REDUCTASE"/>
    <property type="match status" value="1"/>
</dbReference>
<dbReference type="Gene3D" id="3.40.50.720">
    <property type="entry name" value="NAD(P)-binding Rossmann-like Domain"/>
    <property type="match status" value="1"/>
</dbReference>
<dbReference type="InterPro" id="IPR000343">
    <property type="entry name" value="4pyrrol_synth_GluRdtase"/>
</dbReference>
<feature type="binding site" evidence="8 10">
    <location>
        <begin position="137"/>
        <end position="139"/>
    </location>
    <ligand>
        <name>substrate</name>
    </ligand>
</feature>
<evidence type="ECO:0000256" key="2">
    <source>
        <dbReference type="ARBA" id="ARBA00005916"/>
    </source>
</evidence>
<feature type="domain" description="Quinate/shikimate 5-dehydrogenase/glutamyl-tRNA reductase" evidence="14">
    <location>
        <begin position="194"/>
        <end position="329"/>
    </location>
</feature>
<reference evidence="16 17" key="1">
    <citation type="submission" date="2016-10" db="EMBL/GenBank/DDBJ databases">
        <authorList>
            <person name="de Groot N.N."/>
        </authorList>
    </citation>
    <scope>NUCLEOTIDE SEQUENCE [LARGE SCALE GENOMIC DNA]</scope>
    <source>
        <strain evidence="16 17">CGMCC 4.6945</strain>
    </source>
</reference>
<feature type="active site" description="Nucleophile" evidence="8 9">
    <location>
        <position position="70"/>
    </location>
</feature>
<evidence type="ECO:0000256" key="3">
    <source>
        <dbReference type="ARBA" id="ARBA00012970"/>
    </source>
</evidence>
<dbReference type="NCBIfam" id="NF000750">
    <property type="entry name" value="PRK00045.3-4"/>
    <property type="match status" value="1"/>
</dbReference>
<evidence type="ECO:0000259" key="15">
    <source>
        <dbReference type="Pfam" id="PF05201"/>
    </source>
</evidence>
<dbReference type="GO" id="GO:0019353">
    <property type="term" value="P:protoporphyrinogen IX biosynthetic process from glutamate"/>
    <property type="evidence" value="ECO:0007669"/>
    <property type="project" value="TreeGrafter"/>
</dbReference>
<dbReference type="InterPro" id="IPR006151">
    <property type="entry name" value="Shikm_DH/Glu-tRNA_Rdtase"/>
</dbReference>
<comment type="catalytic activity">
    <reaction evidence="7 8">
        <text>(S)-4-amino-5-oxopentanoate + tRNA(Glu) + NADP(+) = L-glutamyl-tRNA(Glu) + NADPH + H(+)</text>
        <dbReference type="Rhea" id="RHEA:12344"/>
        <dbReference type="Rhea" id="RHEA-COMP:9663"/>
        <dbReference type="Rhea" id="RHEA-COMP:9680"/>
        <dbReference type="ChEBI" id="CHEBI:15378"/>
        <dbReference type="ChEBI" id="CHEBI:57501"/>
        <dbReference type="ChEBI" id="CHEBI:57783"/>
        <dbReference type="ChEBI" id="CHEBI:58349"/>
        <dbReference type="ChEBI" id="CHEBI:78442"/>
        <dbReference type="ChEBI" id="CHEBI:78520"/>
        <dbReference type="EC" id="1.2.1.70"/>
    </reaction>
</comment>
<dbReference type="SUPFAM" id="SSF69742">
    <property type="entry name" value="Glutamyl tRNA-reductase catalytic, N-terminal domain"/>
    <property type="match status" value="1"/>
</dbReference>
<dbReference type="PIRSF" id="PIRSF000445">
    <property type="entry name" value="4pyrrol_synth_GluRdtase"/>
    <property type="match status" value="1"/>
</dbReference>
<keyword evidence="6 8" id="KW-0627">Porphyrin biosynthesis</keyword>
<dbReference type="AlphaFoldDB" id="A0A1I0YF15"/>
<dbReference type="Pfam" id="PF00745">
    <property type="entry name" value="GlutR_dimer"/>
    <property type="match status" value="1"/>
</dbReference>
<comment type="miscellaneous">
    <text evidence="8">During catalysis, the active site Cys acts as a nucleophile attacking the alpha-carbonyl group of tRNA-bound glutamate with the formation of a thioester intermediate between enzyme and glutamate, and the concomitant release of tRNA(Glu). The thioester intermediate is finally reduced by direct hydride transfer from NADPH, to form the product GSA.</text>
</comment>
<keyword evidence="17" id="KW-1185">Reference proteome</keyword>
<feature type="binding site" evidence="8 11">
    <location>
        <begin position="212"/>
        <end position="217"/>
    </location>
    <ligand>
        <name>NADP(+)</name>
        <dbReference type="ChEBI" id="CHEBI:58349"/>
    </ligand>
</feature>
<dbReference type="InterPro" id="IPR036343">
    <property type="entry name" value="GluRdtase_N_sf"/>
</dbReference>
<comment type="similarity">
    <text evidence="2 8">Belongs to the glutamyl-tRNA reductase family.</text>
</comment>
<dbReference type="PROSITE" id="PS00747">
    <property type="entry name" value="GLUTR"/>
    <property type="match status" value="1"/>
</dbReference>
<evidence type="ECO:0000256" key="8">
    <source>
        <dbReference type="HAMAP-Rule" id="MF_00087"/>
    </source>
</evidence>
<dbReference type="InterPro" id="IPR015896">
    <property type="entry name" value="4pyrrol_synth_GluRdtase_dimer"/>
</dbReference>
<evidence type="ECO:0000256" key="10">
    <source>
        <dbReference type="PIRSR" id="PIRSR000445-2"/>
    </source>
</evidence>
<dbReference type="SUPFAM" id="SSF51735">
    <property type="entry name" value="NAD(P)-binding Rossmann-fold domains"/>
    <property type="match status" value="1"/>
</dbReference>
<evidence type="ECO:0000259" key="13">
    <source>
        <dbReference type="Pfam" id="PF00745"/>
    </source>
</evidence>
<dbReference type="InterPro" id="IPR018214">
    <property type="entry name" value="GluRdtase_CS"/>
</dbReference>
<dbReference type="EMBL" id="FOKA01000007">
    <property type="protein sequence ID" value="SFB11954.1"/>
    <property type="molecule type" value="Genomic_DNA"/>
</dbReference>
<evidence type="ECO:0000256" key="1">
    <source>
        <dbReference type="ARBA" id="ARBA00005059"/>
    </source>
</evidence>
<feature type="domain" description="Tetrapyrrole biosynthesis glutamyl-tRNA reductase dimerisation" evidence="13">
    <location>
        <begin position="345"/>
        <end position="434"/>
    </location>
</feature>
<evidence type="ECO:0000256" key="7">
    <source>
        <dbReference type="ARBA" id="ARBA00047464"/>
    </source>
</evidence>
<dbReference type="STRING" id="988821.SAMN05421867_107126"/>
<evidence type="ECO:0000256" key="4">
    <source>
        <dbReference type="ARBA" id="ARBA00022857"/>
    </source>
</evidence>
<keyword evidence="4 8" id="KW-0521">NADP</keyword>
<evidence type="ECO:0000256" key="12">
    <source>
        <dbReference type="PIRSR" id="PIRSR000445-4"/>
    </source>
</evidence>
<dbReference type="EC" id="1.2.1.70" evidence="3 8"/>
<keyword evidence="5 8" id="KW-0560">Oxidoreductase</keyword>
<evidence type="ECO:0000256" key="6">
    <source>
        <dbReference type="ARBA" id="ARBA00023244"/>
    </source>
</evidence>
<dbReference type="Gene3D" id="3.30.460.30">
    <property type="entry name" value="Glutamyl-tRNA reductase, N-terminal domain"/>
    <property type="match status" value="1"/>
</dbReference>
<evidence type="ECO:0000259" key="14">
    <source>
        <dbReference type="Pfam" id="PF01488"/>
    </source>
</evidence>
<comment type="subunit">
    <text evidence="8">Homodimer.</text>
</comment>
<feature type="binding site" evidence="8 10">
    <location>
        <position position="143"/>
    </location>
    <ligand>
        <name>substrate</name>
    </ligand>
</feature>
<dbReference type="Pfam" id="PF01488">
    <property type="entry name" value="Shikimate_DH"/>
    <property type="match status" value="1"/>
</dbReference>
<feature type="domain" description="Glutamyl-tRNA reductase N-terminal" evidence="15">
    <location>
        <begin position="30"/>
        <end position="179"/>
    </location>
</feature>
<dbReference type="InterPro" id="IPR036291">
    <property type="entry name" value="NAD(P)-bd_dom_sf"/>
</dbReference>
<evidence type="ECO:0000256" key="5">
    <source>
        <dbReference type="ARBA" id="ARBA00023002"/>
    </source>
</evidence>
<dbReference type="UniPathway" id="UPA00251">
    <property type="reaction ID" value="UER00316"/>
</dbReference>
<dbReference type="GO" id="GO:0050661">
    <property type="term" value="F:NADP binding"/>
    <property type="evidence" value="ECO:0007669"/>
    <property type="project" value="InterPro"/>
</dbReference>
<protein>
    <recommendedName>
        <fullName evidence="3 8">Glutamyl-tRNA reductase</fullName>
        <shortName evidence="8">GluTR</shortName>
        <ecNumber evidence="3 8">1.2.1.70</ecNumber>
    </recommendedName>
</protein>
<evidence type="ECO:0000313" key="16">
    <source>
        <dbReference type="EMBL" id="SFB11954.1"/>
    </source>
</evidence>
<dbReference type="Pfam" id="PF05201">
    <property type="entry name" value="GlutR_N"/>
    <property type="match status" value="1"/>
</dbReference>
<feature type="site" description="Important for activity" evidence="8 12">
    <location>
        <position position="122"/>
    </location>
</feature>
<feature type="binding site" evidence="8 10">
    <location>
        <position position="132"/>
    </location>
    <ligand>
        <name>substrate</name>
    </ligand>
</feature>
<comment type="function">
    <text evidence="8">Catalyzes the NADPH-dependent reduction of glutamyl-tRNA(Glu) to glutamate 1-semialdehyde (GSA).</text>
</comment>
<proteinExistence type="inferred from homology"/>
<dbReference type="HAMAP" id="MF_00087">
    <property type="entry name" value="Glu_tRNA_reductase"/>
    <property type="match status" value="1"/>
</dbReference>
<gene>
    <name evidence="8" type="primary">hemA</name>
    <name evidence="16" type="ORF">SAMN05421867_107126</name>
</gene>